<feature type="signal peptide" evidence="8">
    <location>
        <begin position="1"/>
        <end position="17"/>
    </location>
</feature>
<keyword evidence="6 8" id="KW-0697">Rotamase</keyword>
<keyword evidence="4" id="KW-0853">WD repeat</keyword>
<dbReference type="InterPro" id="IPR029000">
    <property type="entry name" value="Cyclophilin-like_dom_sf"/>
</dbReference>
<keyword evidence="5" id="KW-0677">Repeat</keyword>
<dbReference type="Pfam" id="PF00160">
    <property type="entry name" value="Pro_isomerase"/>
    <property type="match status" value="1"/>
</dbReference>
<evidence type="ECO:0000256" key="1">
    <source>
        <dbReference type="ARBA" id="ARBA00000971"/>
    </source>
</evidence>
<dbReference type="PROSITE" id="PS00170">
    <property type="entry name" value="CSA_PPIASE_1"/>
    <property type="match status" value="1"/>
</dbReference>
<dbReference type="SUPFAM" id="SSF50891">
    <property type="entry name" value="Cyclophilin-like"/>
    <property type="match status" value="1"/>
</dbReference>
<evidence type="ECO:0000313" key="11">
    <source>
        <dbReference type="Proteomes" id="UP000199227"/>
    </source>
</evidence>
<dbReference type="FunFam" id="2.40.100.10:FF:000003">
    <property type="entry name" value="Peptidylprolyl isomerase domain and WD repeat-containing 1"/>
    <property type="match status" value="1"/>
</dbReference>
<comment type="similarity">
    <text evidence="3 8">Belongs to the cyclophilin-type PPIase family.</text>
</comment>
<keyword evidence="11" id="KW-1185">Reference proteome</keyword>
<dbReference type="GO" id="GO:0003755">
    <property type="term" value="F:peptidyl-prolyl cis-trans isomerase activity"/>
    <property type="evidence" value="ECO:0007669"/>
    <property type="project" value="UniProtKB-UniRule"/>
</dbReference>
<dbReference type="AlphaFoldDB" id="A0A1I5UG07"/>
<keyword evidence="7 8" id="KW-0413">Isomerase</keyword>
<evidence type="ECO:0000256" key="8">
    <source>
        <dbReference type="RuleBase" id="RU363019"/>
    </source>
</evidence>
<comment type="catalytic activity">
    <reaction evidence="1 8">
        <text>[protein]-peptidylproline (omega=180) = [protein]-peptidylproline (omega=0)</text>
        <dbReference type="Rhea" id="RHEA:16237"/>
        <dbReference type="Rhea" id="RHEA-COMP:10747"/>
        <dbReference type="Rhea" id="RHEA-COMP:10748"/>
        <dbReference type="ChEBI" id="CHEBI:83833"/>
        <dbReference type="ChEBI" id="CHEBI:83834"/>
        <dbReference type="EC" id="5.2.1.8"/>
    </reaction>
</comment>
<dbReference type="InterPro" id="IPR020892">
    <property type="entry name" value="Cyclophilin-type_PPIase_CS"/>
</dbReference>
<evidence type="ECO:0000313" key="10">
    <source>
        <dbReference type="EMBL" id="SFP94213.1"/>
    </source>
</evidence>
<evidence type="ECO:0000256" key="2">
    <source>
        <dbReference type="ARBA" id="ARBA00002388"/>
    </source>
</evidence>
<sequence length="184" mass="20457">MKHFLLSLLISIIPLFAQESALKDQAIKSSTVVLKTTKGDIVLEIKPEWAPLASQNFLQHVKDGYYDGVPFHRVIRGFMIQTGDPTGTGRGGDSIWHKPFKDEFAPNVVFDRPGIVAMANSGPNTNRSQFFITVAPAPWLNGNYTIFGVVKEGMDTVYNISKTPTGRRDRPVKTIKILKAEIKN</sequence>
<reference evidence="10 11" key="1">
    <citation type="submission" date="2016-10" db="EMBL/GenBank/DDBJ databases">
        <authorList>
            <person name="de Groot N.N."/>
        </authorList>
    </citation>
    <scope>NUCLEOTIDE SEQUENCE [LARGE SCALE GENOMIC DNA]</scope>
    <source>
        <strain evidence="10 11">EP1-55-1</strain>
    </source>
</reference>
<name>A0A1I5UG07_9BACT</name>
<feature type="domain" description="PPIase cyclophilin-type" evidence="9">
    <location>
        <begin position="39"/>
        <end position="182"/>
    </location>
</feature>
<organism evidence="10 11">
    <name type="scientific">Hydrogenimonas thermophila</name>
    <dbReference type="NCBI Taxonomy" id="223786"/>
    <lineage>
        <taxon>Bacteria</taxon>
        <taxon>Pseudomonadati</taxon>
        <taxon>Campylobacterota</taxon>
        <taxon>Epsilonproteobacteria</taxon>
        <taxon>Campylobacterales</taxon>
        <taxon>Hydrogenimonadaceae</taxon>
        <taxon>Hydrogenimonas</taxon>
    </lineage>
</organism>
<accession>A0A1I5UG07</accession>
<dbReference type="STRING" id="223786.SAMN05216234_1616"/>
<evidence type="ECO:0000259" key="9">
    <source>
        <dbReference type="PROSITE" id="PS50072"/>
    </source>
</evidence>
<dbReference type="EC" id="5.2.1.8" evidence="8"/>
<dbReference type="PROSITE" id="PS50072">
    <property type="entry name" value="CSA_PPIASE_2"/>
    <property type="match status" value="1"/>
</dbReference>
<protein>
    <recommendedName>
        <fullName evidence="8">Peptidyl-prolyl cis-trans isomerase</fullName>
        <shortName evidence="8">PPIase</shortName>
        <ecNumber evidence="8">5.2.1.8</ecNumber>
    </recommendedName>
</protein>
<keyword evidence="8" id="KW-0732">Signal</keyword>
<dbReference type="RefSeq" id="WP_092914168.1">
    <property type="nucleotide sequence ID" value="NZ_FOXB01000061.1"/>
</dbReference>
<evidence type="ECO:0000256" key="6">
    <source>
        <dbReference type="ARBA" id="ARBA00023110"/>
    </source>
</evidence>
<dbReference type="InterPro" id="IPR002130">
    <property type="entry name" value="Cyclophilin-type_PPIase_dom"/>
</dbReference>
<dbReference type="PANTHER" id="PTHR45625">
    <property type="entry name" value="PEPTIDYL-PROLYL CIS-TRANS ISOMERASE-RELATED"/>
    <property type="match status" value="1"/>
</dbReference>
<dbReference type="Proteomes" id="UP000199227">
    <property type="component" value="Unassembled WGS sequence"/>
</dbReference>
<evidence type="ECO:0000256" key="7">
    <source>
        <dbReference type="ARBA" id="ARBA00023235"/>
    </source>
</evidence>
<dbReference type="Gene3D" id="2.40.100.10">
    <property type="entry name" value="Cyclophilin-like"/>
    <property type="match status" value="1"/>
</dbReference>
<dbReference type="PIRSF" id="PIRSF001467">
    <property type="entry name" value="Peptidylpro_ismrse"/>
    <property type="match status" value="1"/>
</dbReference>
<dbReference type="InterPro" id="IPR024936">
    <property type="entry name" value="Cyclophilin-type_PPIase"/>
</dbReference>
<feature type="chain" id="PRO_5011331991" description="Peptidyl-prolyl cis-trans isomerase" evidence="8">
    <location>
        <begin position="18"/>
        <end position="184"/>
    </location>
</feature>
<comment type="function">
    <text evidence="2 8">PPIases accelerate the folding of proteins. It catalyzes the cis-trans isomerization of proline imidic peptide bonds in oligopeptides.</text>
</comment>
<dbReference type="OrthoDB" id="9807797at2"/>
<evidence type="ECO:0000256" key="3">
    <source>
        <dbReference type="ARBA" id="ARBA00007365"/>
    </source>
</evidence>
<dbReference type="GO" id="GO:0006457">
    <property type="term" value="P:protein folding"/>
    <property type="evidence" value="ECO:0007669"/>
    <property type="project" value="InterPro"/>
</dbReference>
<gene>
    <name evidence="10" type="ORF">SAMN05216234_1616</name>
</gene>
<evidence type="ECO:0000256" key="5">
    <source>
        <dbReference type="ARBA" id="ARBA00022737"/>
    </source>
</evidence>
<dbReference type="EMBL" id="FOXB01000061">
    <property type="protein sequence ID" value="SFP94213.1"/>
    <property type="molecule type" value="Genomic_DNA"/>
</dbReference>
<dbReference type="InterPro" id="IPR044666">
    <property type="entry name" value="Cyclophilin_A-like"/>
</dbReference>
<proteinExistence type="inferred from homology"/>
<dbReference type="PANTHER" id="PTHR45625:SF4">
    <property type="entry name" value="PEPTIDYLPROLYL ISOMERASE DOMAIN AND WD REPEAT-CONTAINING PROTEIN 1"/>
    <property type="match status" value="1"/>
</dbReference>
<dbReference type="PRINTS" id="PR00153">
    <property type="entry name" value="CSAPPISMRASE"/>
</dbReference>
<evidence type="ECO:0000256" key="4">
    <source>
        <dbReference type="ARBA" id="ARBA00022574"/>
    </source>
</evidence>